<dbReference type="Gene3D" id="1.10.510.10">
    <property type="entry name" value="Transferase(Phosphotransferase) domain 1"/>
    <property type="match status" value="1"/>
</dbReference>
<dbReference type="EMBL" id="PDND01000051">
    <property type="protein sequence ID" value="PGH33917.1"/>
    <property type="molecule type" value="Genomic_DNA"/>
</dbReference>
<dbReference type="AlphaFoldDB" id="A0A2B7ZM82"/>
<evidence type="ECO:0000313" key="2">
    <source>
        <dbReference type="Proteomes" id="UP000226031"/>
    </source>
</evidence>
<accession>A0A2B7ZM82</accession>
<evidence type="ECO:0000313" key="1">
    <source>
        <dbReference type="EMBL" id="PGH33917.1"/>
    </source>
</evidence>
<dbReference type="VEuPathDB" id="FungiDB:EMCG_01369"/>
<evidence type="ECO:0008006" key="3">
    <source>
        <dbReference type="Google" id="ProtNLM"/>
    </source>
</evidence>
<gene>
    <name evidence="1" type="ORF">GX50_03238</name>
</gene>
<dbReference type="Proteomes" id="UP000226031">
    <property type="component" value="Unassembled WGS sequence"/>
</dbReference>
<comment type="caution">
    <text evidence="1">The sequence shown here is derived from an EMBL/GenBank/DDBJ whole genome shotgun (WGS) entry which is preliminary data.</text>
</comment>
<name>A0A2B7ZM82_9EURO</name>
<reference evidence="1 2" key="1">
    <citation type="submission" date="2017-10" db="EMBL/GenBank/DDBJ databases">
        <title>Comparative genomics in systemic dimorphic fungi from Ajellomycetaceae.</title>
        <authorList>
            <person name="Munoz J.F."/>
            <person name="Mcewen J.G."/>
            <person name="Clay O.K."/>
            <person name="Cuomo C.A."/>
        </authorList>
    </citation>
    <scope>NUCLEOTIDE SEQUENCE [LARGE SCALE GENOMIC DNA]</scope>
    <source>
        <strain evidence="1 2">UAMH4076</strain>
    </source>
</reference>
<proteinExistence type="predicted"/>
<dbReference type="Pfam" id="PF06293">
    <property type="entry name" value="Kdo"/>
    <property type="match status" value="1"/>
</dbReference>
<organism evidence="1 2">
    <name type="scientific">[Emmonsia] crescens</name>
    <dbReference type="NCBI Taxonomy" id="73230"/>
    <lineage>
        <taxon>Eukaryota</taxon>
        <taxon>Fungi</taxon>
        <taxon>Dikarya</taxon>
        <taxon>Ascomycota</taxon>
        <taxon>Pezizomycotina</taxon>
        <taxon>Eurotiomycetes</taxon>
        <taxon>Eurotiomycetidae</taxon>
        <taxon>Onygenales</taxon>
        <taxon>Ajellomycetaceae</taxon>
        <taxon>Emergomyces</taxon>
    </lineage>
</organism>
<sequence>MEFLHINVSEIVFKDQLEQRKFCVIFLVELRGRTCVMKVHHGQEPKEPFVDPINLKPNIFVRESTAYRRFKESGICAKGITPDFYGTLENIDPKLCLPHLRHFAKDDHPPTAIFMEYIPNMKEVHWSNYTPERMQKFIQGIDEIHRALVHHGDIHPRNMMILEDDPARAIWIDFDRARTFNGKFDKRQQEWIDFEKLLVSEMAKDMVSGLASSLTAGVRPLTNLLVM</sequence>
<dbReference type="InterPro" id="IPR011009">
    <property type="entry name" value="Kinase-like_dom_sf"/>
</dbReference>
<keyword evidence="2" id="KW-1185">Reference proteome</keyword>
<protein>
    <recommendedName>
        <fullName evidence="3">Protein kinase domain-containing protein</fullName>
    </recommendedName>
</protein>
<dbReference type="STRING" id="73230.A0A2B7ZM82"/>
<dbReference type="SUPFAM" id="SSF56112">
    <property type="entry name" value="Protein kinase-like (PK-like)"/>
    <property type="match status" value="1"/>
</dbReference>